<organism evidence="5 6">
    <name type="scientific">Prorocentrum cordatum</name>
    <dbReference type="NCBI Taxonomy" id="2364126"/>
    <lineage>
        <taxon>Eukaryota</taxon>
        <taxon>Sar</taxon>
        <taxon>Alveolata</taxon>
        <taxon>Dinophyceae</taxon>
        <taxon>Prorocentrales</taxon>
        <taxon>Prorocentraceae</taxon>
        <taxon>Prorocentrum</taxon>
    </lineage>
</organism>
<dbReference type="PANTHER" id="PTHR23050">
    <property type="entry name" value="CALCIUM BINDING PROTEIN"/>
    <property type="match status" value="1"/>
</dbReference>
<evidence type="ECO:0000313" key="6">
    <source>
        <dbReference type="Proteomes" id="UP001189429"/>
    </source>
</evidence>
<dbReference type="InterPro" id="IPR018247">
    <property type="entry name" value="EF_Hand_1_Ca_BS"/>
</dbReference>
<evidence type="ECO:0000259" key="4">
    <source>
        <dbReference type="PROSITE" id="PS50222"/>
    </source>
</evidence>
<feature type="compositionally biased region" description="Polar residues" evidence="3">
    <location>
        <begin position="156"/>
        <end position="168"/>
    </location>
</feature>
<feature type="compositionally biased region" description="Low complexity" evidence="3">
    <location>
        <begin position="122"/>
        <end position="139"/>
    </location>
</feature>
<feature type="compositionally biased region" description="Low complexity" evidence="3">
    <location>
        <begin position="63"/>
        <end position="76"/>
    </location>
</feature>
<keyword evidence="1" id="KW-0677">Repeat</keyword>
<name>A0ABN9U0S0_9DINO</name>
<accession>A0ABN9U0S0</accession>
<evidence type="ECO:0000256" key="3">
    <source>
        <dbReference type="SAM" id="MobiDB-lite"/>
    </source>
</evidence>
<protein>
    <recommendedName>
        <fullName evidence="4">EF-hand domain-containing protein</fullName>
    </recommendedName>
</protein>
<feature type="domain" description="EF-hand" evidence="4">
    <location>
        <begin position="346"/>
        <end position="381"/>
    </location>
</feature>
<dbReference type="PROSITE" id="PS50222">
    <property type="entry name" value="EF_HAND_2"/>
    <property type="match status" value="3"/>
</dbReference>
<dbReference type="PROSITE" id="PS00018">
    <property type="entry name" value="EF_HAND_1"/>
    <property type="match status" value="3"/>
</dbReference>
<evidence type="ECO:0000313" key="5">
    <source>
        <dbReference type="EMBL" id="CAK0851639.1"/>
    </source>
</evidence>
<feature type="compositionally biased region" description="Low complexity" evidence="3">
    <location>
        <begin position="169"/>
        <end position="184"/>
    </location>
</feature>
<evidence type="ECO:0000256" key="2">
    <source>
        <dbReference type="ARBA" id="ARBA00022837"/>
    </source>
</evidence>
<feature type="region of interest" description="Disordered" evidence="3">
    <location>
        <begin position="55"/>
        <end position="76"/>
    </location>
</feature>
<reference evidence="5" key="1">
    <citation type="submission" date="2023-10" db="EMBL/GenBank/DDBJ databases">
        <authorList>
            <person name="Chen Y."/>
            <person name="Shah S."/>
            <person name="Dougan E. K."/>
            <person name="Thang M."/>
            <person name="Chan C."/>
        </authorList>
    </citation>
    <scope>NUCLEOTIDE SEQUENCE [LARGE SCALE GENOMIC DNA]</scope>
</reference>
<dbReference type="InterPro" id="IPR011992">
    <property type="entry name" value="EF-hand-dom_pair"/>
</dbReference>
<feature type="compositionally biased region" description="Low complexity" evidence="3">
    <location>
        <begin position="8"/>
        <end position="24"/>
    </location>
</feature>
<dbReference type="EMBL" id="CAUYUJ010015260">
    <property type="protein sequence ID" value="CAK0851639.1"/>
    <property type="molecule type" value="Genomic_DNA"/>
</dbReference>
<sequence length="695" mass="75876">MLGDRRAPAALPALLPGGAGAAPRSVSKEFCPGLPRLGVSGAWAPVFEAHRQSRVSVGAESNGPGRAAARPRTAEPEGALAAATIVPRGPAAEAPHDLWRRSMEAADRAALAQPWGGGPGAAAGPVQSARPARPSCARAPEGDGAAKSILQRRSDSTPAPTASPRQSTEAIAPPAASGSSTSAESGERPSSGFDLESEAQEELLWEEIYGKLKDRDIGEVHTDMLGRALDLVGFSHPNPEWVSEIAPQITHYSTLGQQEFFQFIEAYSRKQADFYAVAFQSCDRNKSGRLELEELPYVFDVIKIDVMPHVLREFFEEVCNGEGSIDIKGFMKMIELNKLREGFSRNEFEDLLHVFDLFDVDKSDSIDATEFANMLSWLGFSWSREHDFGRPSLKRDAREVYDAADVDGSGSLNQREFIICMRRVRSLEEEKVRRVMRQNAMPGAADRVQHAHLPQVFKALGYNFPDRQAIFEFAQDCFGSDVHHGLDIGQVWQVVVQYRSRHGFSAAMKAEIQAAFDACKLEHEVDIDHAQMPLVLRRLGIALPLHVQRHITERVDVRSTGRVDLESAVRVVRLACEHRLAQAGRLFRLHREGGPGGRAVIAEAEALGVLEEGLGLDAFDGGAAAWGVPPEDLAPGAGERLLSEEGFFRTYSRLAEKSRRRLQANGGLSSGELNPCWTSSTTTTATGRGSSRTSR</sequence>
<keyword evidence="6" id="KW-1185">Reference proteome</keyword>
<dbReference type="Gene3D" id="1.10.238.10">
    <property type="entry name" value="EF-hand"/>
    <property type="match status" value="2"/>
</dbReference>
<feature type="region of interest" description="Disordered" evidence="3">
    <location>
        <begin position="1"/>
        <end position="25"/>
    </location>
</feature>
<feature type="region of interest" description="Disordered" evidence="3">
    <location>
        <begin position="112"/>
        <end position="197"/>
    </location>
</feature>
<feature type="domain" description="EF-hand" evidence="4">
    <location>
        <begin position="392"/>
        <end position="427"/>
    </location>
</feature>
<dbReference type="Pfam" id="PF13499">
    <property type="entry name" value="EF-hand_7"/>
    <property type="match status" value="1"/>
</dbReference>
<dbReference type="SUPFAM" id="SSF47473">
    <property type="entry name" value="EF-hand"/>
    <property type="match status" value="1"/>
</dbReference>
<dbReference type="Proteomes" id="UP001189429">
    <property type="component" value="Unassembled WGS sequence"/>
</dbReference>
<feature type="compositionally biased region" description="Low complexity" evidence="3">
    <location>
        <begin position="678"/>
        <end position="695"/>
    </location>
</feature>
<evidence type="ECO:0000256" key="1">
    <source>
        <dbReference type="ARBA" id="ARBA00022737"/>
    </source>
</evidence>
<feature type="region of interest" description="Disordered" evidence="3">
    <location>
        <begin position="663"/>
        <end position="695"/>
    </location>
</feature>
<dbReference type="SMART" id="SM00054">
    <property type="entry name" value="EFh"/>
    <property type="match status" value="3"/>
</dbReference>
<proteinExistence type="predicted"/>
<keyword evidence="2" id="KW-0106">Calcium</keyword>
<comment type="caution">
    <text evidence="5">The sequence shown here is derived from an EMBL/GenBank/DDBJ whole genome shotgun (WGS) entry which is preliminary data.</text>
</comment>
<dbReference type="CDD" id="cd00051">
    <property type="entry name" value="EFh"/>
    <property type="match status" value="1"/>
</dbReference>
<feature type="domain" description="EF-hand" evidence="4">
    <location>
        <begin position="270"/>
        <end position="305"/>
    </location>
</feature>
<dbReference type="InterPro" id="IPR002048">
    <property type="entry name" value="EF_hand_dom"/>
</dbReference>
<gene>
    <name evidence="5" type="ORF">PCOR1329_LOCUS43749</name>
</gene>
<dbReference type="InterPro" id="IPR050145">
    <property type="entry name" value="Centrin_CML-like"/>
</dbReference>